<dbReference type="SUPFAM" id="SSF54001">
    <property type="entry name" value="Cysteine proteinases"/>
    <property type="match status" value="1"/>
</dbReference>
<organism evidence="5 6">
    <name type="scientific">Aspergillus keveii</name>
    <dbReference type="NCBI Taxonomy" id="714993"/>
    <lineage>
        <taxon>Eukaryota</taxon>
        <taxon>Fungi</taxon>
        <taxon>Dikarya</taxon>
        <taxon>Ascomycota</taxon>
        <taxon>Pezizomycotina</taxon>
        <taxon>Eurotiomycetes</taxon>
        <taxon>Eurotiomycetidae</taxon>
        <taxon>Eurotiales</taxon>
        <taxon>Aspergillaceae</taxon>
        <taxon>Aspergillus</taxon>
        <taxon>Aspergillus subgen. Nidulantes</taxon>
    </lineage>
</organism>
<comment type="caution">
    <text evidence="5">The sequence shown here is derived from an EMBL/GenBank/DDBJ whole genome shotgun (WGS) entry which is preliminary data.</text>
</comment>
<sequence length="158" mass="18377">MELECTILQHLRPGVRLDAWTILASMQISDRPAFVRHDKSISLDEIIAIEPVKRIRPFKRPLAAWAKKIPKYRRQAKETFGDVIPLVFFCPINHTDSHYTLLEINERERVIRHYDSLADRGAVNQTRMSRLVQEEFGALKFSYQEAPTSQLPCLRVCC</sequence>
<dbReference type="InterPro" id="IPR038765">
    <property type="entry name" value="Papain-like_cys_pep_sf"/>
</dbReference>
<keyword evidence="2" id="KW-0645">Protease</keyword>
<name>A0ABR4FHA6_9EURO</name>
<keyword evidence="3" id="KW-0378">Hydrolase</keyword>
<keyword evidence="6" id="KW-1185">Reference proteome</keyword>
<evidence type="ECO:0000256" key="2">
    <source>
        <dbReference type="ARBA" id="ARBA00022670"/>
    </source>
</evidence>
<evidence type="ECO:0000313" key="5">
    <source>
        <dbReference type="EMBL" id="KAL2782630.1"/>
    </source>
</evidence>
<dbReference type="Pfam" id="PF02902">
    <property type="entry name" value="Peptidase_C48"/>
    <property type="match status" value="1"/>
</dbReference>
<dbReference type="Proteomes" id="UP001610563">
    <property type="component" value="Unassembled WGS sequence"/>
</dbReference>
<reference evidence="5 6" key="1">
    <citation type="submission" date="2024-07" db="EMBL/GenBank/DDBJ databases">
        <title>Section-level genome sequencing and comparative genomics of Aspergillus sections Usti and Cavernicolus.</title>
        <authorList>
            <consortium name="Lawrence Berkeley National Laboratory"/>
            <person name="Nybo J.L."/>
            <person name="Vesth T.C."/>
            <person name="Theobald S."/>
            <person name="Frisvad J.C."/>
            <person name="Larsen T.O."/>
            <person name="Kjaerboelling I."/>
            <person name="Rothschild-Mancinelli K."/>
            <person name="Lyhne E.K."/>
            <person name="Kogle M.E."/>
            <person name="Barry K."/>
            <person name="Clum A."/>
            <person name="Na H."/>
            <person name="Ledsgaard L."/>
            <person name="Lin J."/>
            <person name="Lipzen A."/>
            <person name="Kuo A."/>
            <person name="Riley R."/>
            <person name="Mondo S."/>
            <person name="Labutti K."/>
            <person name="Haridas S."/>
            <person name="Pangalinan J."/>
            <person name="Salamov A.A."/>
            <person name="Simmons B.A."/>
            <person name="Magnuson J.K."/>
            <person name="Chen J."/>
            <person name="Drula E."/>
            <person name="Henrissat B."/>
            <person name="Wiebenga A."/>
            <person name="Lubbers R.J."/>
            <person name="Gomes A.C."/>
            <person name="Makela M.R."/>
            <person name="Stajich J."/>
            <person name="Grigoriev I.V."/>
            <person name="Mortensen U.H."/>
            <person name="De Vries R.P."/>
            <person name="Baker S.E."/>
            <person name="Andersen M.R."/>
        </authorList>
    </citation>
    <scope>NUCLEOTIDE SEQUENCE [LARGE SCALE GENOMIC DNA]</scope>
    <source>
        <strain evidence="5 6">CBS 209.92</strain>
    </source>
</reference>
<dbReference type="Gene3D" id="3.40.395.10">
    <property type="entry name" value="Adenoviral Proteinase, Chain A"/>
    <property type="match status" value="1"/>
</dbReference>
<gene>
    <name evidence="5" type="ORF">BJX66DRAFT_172411</name>
</gene>
<protein>
    <recommendedName>
        <fullName evidence="4">Ubiquitin-like protease family profile domain-containing protein</fullName>
    </recommendedName>
</protein>
<evidence type="ECO:0000313" key="6">
    <source>
        <dbReference type="Proteomes" id="UP001610563"/>
    </source>
</evidence>
<evidence type="ECO:0000256" key="1">
    <source>
        <dbReference type="ARBA" id="ARBA00005234"/>
    </source>
</evidence>
<evidence type="ECO:0000259" key="4">
    <source>
        <dbReference type="Pfam" id="PF02902"/>
    </source>
</evidence>
<proteinExistence type="inferred from homology"/>
<dbReference type="InterPro" id="IPR003653">
    <property type="entry name" value="Peptidase_C48_C"/>
</dbReference>
<evidence type="ECO:0000256" key="3">
    <source>
        <dbReference type="ARBA" id="ARBA00022801"/>
    </source>
</evidence>
<comment type="similarity">
    <text evidence="1">Belongs to the peptidase C48 family.</text>
</comment>
<feature type="domain" description="Ubiquitin-like protease family profile" evidence="4">
    <location>
        <begin position="87"/>
        <end position="122"/>
    </location>
</feature>
<accession>A0ABR4FHA6</accession>
<dbReference type="EMBL" id="JBFTWV010000365">
    <property type="protein sequence ID" value="KAL2782630.1"/>
    <property type="molecule type" value="Genomic_DNA"/>
</dbReference>